<evidence type="ECO:0000313" key="3">
    <source>
        <dbReference type="Proteomes" id="UP000003856"/>
    </source>
</evidence>
<sequence>MCGNDSRTALFCSARPAHWCWSAQAQVFWPCTQRPWVAITHHLCSPTREAGNCTAVRLRWLHLANRPPSRRCARQRRSHVPHHCHVDPFSGNHGHDHDYKEYPGWPRSRRQAWSRAGAGHCTLSDDRTRPIPLRGASAAPRQAPGASGGKTTVTSRPRPCPPGARVSDAWCTRTISSAMASPRPVPSPAAPGTR</sequence>
<evidence type="ECO:0000256" key="1">
    <source>
        <dbReference type="SAM" id="MobiDB-lite"/>
    </source>
</evidence>
<comment type="caution">
    <text evidence="2">The sequence shown here is derived from an EMBL/GenBank/DDBJ whole genome shotgun (WGS) entry which is preliminary data.</text>
</comment>
<dbReference type="EMBL" id="ACQT01000011">
    <property type="protein sequence ID" value="EER61715.1"/>
    <property type="molecule type" value="Genomic_DNA"/>
</dbReference>
<evidence type="ECO:0000313" key="2">
    <source>
        <dbReference type="EMBL" id="EER61715.1"/>
    </source>
</evidence>
<feature type="compositionally biased region" description="Pro residues" evidence="1">
    <location>
        <begin position="183"/>
        <end position="194"/>
    </location>
</feature>
<keyword evidence="3" id="KW-1185">Reference proteome</keyword>
<accession>C5T1F7</accession>
<protein>
    <submittedName>
        <fullName evidence="2">Uncharacterized protein</fullName>
    </submittedName>
</protein>
<dbReference type="AlphaFoldDB" id="C5T1F7"/>
<dbReference type="Proteomes" id="UP000003856">
    <property type="component" value="Unassembled WGS sequence"/>
</dbReference>
<gene>
    <name evidence="2" type="ORF">AcdelDRAFT_0737</name>
</gene>
<reference evidence="2 3" key="1">
    <citation type="submission" date="2009-05" db="EMBL/GenBank/DDBJ databases">
        <title>The draft genome of Acidovorax delafieldii 2AN.</title>
        <authorList>
            <consortium name="US DOE Joint Genome Institute (JGI-PGF)"/>
            <person name="Lucas S."/>
            <person name="Copeland A."/>
            <person name="Lapidus A."/>
            <person name="Glavina del Rio T."/>
            <person name="Tice H."/>
            <person name="Bruce D."/>
            <person name="Goodwin L."/>
            <person name="Pitluck S."/>
            <person name="Larimer F."/>
            <person name="Land M.L."/>
            <person name="Hauser L."/>
            <person name="Shelobolina E.S."/>
            <person name="Picardal F."/>
            <person name="Roden E."/>
            <person name="Emerson D."/>
        </authorList>
    </citation>
    <scope>NUCLEOTIDE SEQUENCE [LARGE SCALE GENOMIC DNA]</scope>
    <source>
        <strain evidence="2 3">2AN</strain>
    </source>
</reference>
<proteinExistence type="predicted"/>
<organism evidence="2 3">
    <name type="scientific">Acidovorax delafieldii 2AN</name>
    <dbReference type="NCBI Taxonomy" id="573060"/>
    <lineage>
        <taxon>Bacteria</taxon>
        <taxon>Pseudomonadati</taxon>
        <taxon>Pseudomonadota</taxon>
        <taxon>Betaproteobacteria</taxon>
        <taxon>Burkholderiales</taxon>
        <taxon>Comamonadaceae</taxon>
        <taxon>Acidovorax</taxon>
    </lineage>
</organism>
<name>C5T1F7_ACIDE</name>
<feature type="region of interest" description="Disordered" evidence="1">
    <location>
        <begin position="118"/>
        <end position="194"/>
    </location>
</feature>